<protein>
    <submittedName>
        <fullName evidence="1">Uncharacterized protein</fullName>
    </submittedName>
</protein>
<proteinExistence type="predicted"/>
<organism evidence="1 2">
    <name type="scientific">Stutzerimonas stutzeri</name>
    <name type="common">Pseudomonas stutzeri</name>
    <dbReference type="NCBI Taxonomy" id="316"/>
    <lineage>
        <taxon>Bacteria</taxon>
        <taxon>Pseudomonadati</taxon>
        <taxon>Pseudomonadota</taxon>
        <taxon>Gammaproteobacteria</taxon>
        <taxon>Pseudomonadales</taxon>
        <taxon>Pseudomonadaceae</taxon>
        <taxon>Stutzerimonas</taxon>
    </lineage>
</organism>
<reference evidence="1 2" key="1">
    <citation type="submission" date="2016-05" db="EMBL/GenBank/DDBJ databases">
        <title>Genome sequence of Pseudomonas stutzeri 273 and identification of the exopolysaccharide biosynthesis locus.</title>
        <authorList>
            <person name="Wu S."/>
            <person name="Sun C."/>
        </authorList>
    </citation>
    <scope>NUCLEOTIDE SEQUENCE [LARGE SCALE GENOMIC DNA]</scope>
    <source>
        <strain evidence="1 2">273</strain>
    </source>
</reference>
<dbReference type="RefSeq" id="WP_064481115.1">
    <property type="nucleotide sequence ID" value="NZ_CP015641.1"/>
</dbReference>
<sequence>MLNFEFIGTLVENLVWPFTVLVIFMALRSPVKSALLRIASLKHGDTEVTFSDISKKIITQEPTSEEKEKLVRHQIVFEDKYSRLYSNGVLVHRYKITVHSGENGRQVTFPFTFPNEPLSVQFVGDVTARVKELNQGNFIFECEPEYKDRELELVISGV</sequence>
<evidence type="ECO:0000313" key="1">
    <source>
        <dbReference type="EMBL" id="ANF25072.1"/>
    </source>
</evidence>
<gene>
    <name evidence="1" type="ORF">PS273GM_07850</name>
</gene>
<accession>A0A172WNN0</accession>
<evidence type="ECO:0000313" key="2">
    <source>
        <dbReference type="Proteomes" id="UP000077787"/>
    </source>
</evidence>
<dbReference type="OrthoDB" id="7840545at2"/>
<name>A0A172WNN0_STUST</name>
<dbReference type="AlphaFoldDB" id="A0A172WNN0"/>
<dbReference type="Proteomes" id="UP000077787">
    <property type="component" value="Chromosome"/>
</dbReference>
<dbReference type="EMBL" id="CP015641">
    <property type="protein sequence ID" value="ANF25072.1"/>
    <property type="molecule type" value="Genomic_DNA"/>
</dbReference>